<dbReference type="InterPro" id="IPR038063">
    <property type="entry name" value="Transpep_catalytic_dom"/>
</dbReference>
<reference evidence="9 10" key="1">
    <citation type="submission" date="2020-01" db="EMBL/GenBank/DDBJ databases">
        <authorList>
            <person name="Kim M.K."/>
        </authorList>
    </citation>
    <scope>NUCLEOTIDE SEQUENCE [LARGE SCALE GENOMIC DNA]</scope>
    <source>
        <strain evidence="9 10">172606-1</strain>
    </source>
</reference>
<keyword evidence="10" id="KW-1185">Reference proteome</keyword>
<dbReference type="PANTHER" id="PTHR36699">
    <property type="entry name" value="LD-TRANSPEPTIDASE"/>
    <property type="match status" value="1"/>
</dbReference>
<dbReference type="RefSeq" id="WP_162443178.1">
    <property type="nucleotide sequence ID" value="NZ_CP048222.1"/>
</dbReference>
<dbReference type="SUPFAM" id="SSF141523">
    <property type="entry name" value="L,D-transpeptidase catalytic domain-like"/>
    <property type="match status" value="1"/>
</dbReference>
<dbReference type="UniPathway" id="UPA00219"/>
<keyword evidence="5 7" id="KW-0573">Peptidoglycan synthesis</keyword>
<feature type="active site" description="Proton donor/acceptor" evidence="7">
    <location>
        <position position="120"/>
    </location>
</feature>
<comment type="pathway">
    <text evidence="1 7">Cell wall biogenesis; peptidoglycan biosynthesis.</text>
</comment>
<dbReference type="PANTHER" id="PTHR36699:SF1">
    <property type="entry name" value="L,D-TRANSPEPTIDASE YAFK-RELATED"/>
    <property type="match status" value="1"/>
</dbReference>
<accession>A0A6C0GGX9</accession>
<dbReference type="Proteomes" id="UP000480178">
    <property type="component" value="Chromosome"/>
</dbReference>
<name>A0A6C0GGX9_9BACT</name>
<feature type="domain" description="L,D-TPase catalytic" evidence="8">
    <location>
        <begin position="30"/>
        <end position="166"/>
    </location>
</feature>
<evidence type="ECO:0000256" key="5">
    <source>
        <dbReference type="ARBA" id="ARBA00022984"/>
    </source>
</evidence>
<keyword evidence="6 7" id="KW-0961">Cell wall biogenesis/degradation</keyword>
<dbReference type="GO" id="GO:0016740">
    <property type="term" value="F:transferase activity"/>
    <property type="evidence" value="ECO:0007669"/>
    <property type="project" value="UniProtKB-KW"/>
</dbReference>
<protein>
    <submittedName>
        <fullName evidence="9">L,D-transpeptidase family protein</fullName>
    </submittedName>
</protein>
<feature type="active site" description="Nucleophile" evidence="7">
    <location>
        <position position="142"/>
    </location>
</feature>
<dbReference type="AlphaFoldDB" id="A0A6C0GGX9"/>
<evidence type="ECO:0000313" key="10">
    <source>
        <dbReference type="Proteomes" id="UP000480178"/>
    </source>
</evidence>
<comment type="similarity">
    <text evidence="2">Belongs to the YkuD family.</text>
</comment>
<gene>
    <name evidence="9" type="ORF">GXP67_10995</name>
</gene>
<evidence type="ECO:0000256" key="1">
    <source>
        <dbReference type="ARBA" id="ARBA00004752"/>
    </source>
</evidence>
<dbReference type="CDD" id="cd16913">
    <property type="entry name" value="YkuD_like"/>
    <property type="match status" value="1"/>
</dbReference>
<keyword evidence="3" id="KW-0808">Transferase</keyword>
<dbReference type="EMBL" id="CP048222">
    <property type="protein sequence ID" value="QHT67135.1"/>
    <property type="molecule type" value="Genomic_DNA"/>
</dbReference>
<dbReference type="GO" id="GO:0009252">
    <property type="term" value="P:peptidoglycan biosynthetic process"/>
    <property type="evidence" value="ECO:0007669"/>
    <property type="project" value="UniProtKB-UniPathway"/>
</dbReference>
<evidence type="ECO:0000256" key="7">
    <source>
        <dbReference type="PROSITE-ProRule" id="PRU01373"/>
    </source>
</evidence>
<evidence type="ECO:0000256" key="2">
    <source>
        <dbReference type="ARBA" id="ARBA00005992"/>
    </source>
</evidence>
<dbReference type="Gene3D" id="2.40.440.10">
    <property type="entry name" value="L,D-transpeptidase catalytic domain-like"/>
    <property type="match status" value="1"/>
</dbReference>
<evidence type="ECO:0000313" key="9">
    <source>
        <dbReference type="EMBL" id="QHT67135.1"/>
    </source>
</evidence>
<proteinExistence type="inferred from homology"/>
<dbReference type="KEGG" id="rhoz:GXP67_10995"/>
<dbReference type="InterPro" id="IPR005490">
    <property type="entry name" value="LD_TPept_cat_dom"/>
</dbReference>
<evidence type="ECO:0000256" key="6">
    <source>
        <dbReference type="ARBA" id="ARBA00023316"/>
    </source>
</evidence>
<dbReference type="GO" id="GO:0008360">
    <property type="term" value="P:regulation of cell shape"/>
    <property type="evidence" value="ECO:0007669"/>
    <property type="project" value="UniProtKB-UniRule"/>
</dbReference>
<sequence>MKHFIPVFLLILLLPSCKNKVEKKLPDRADKVIVYKSKRELHLLKDGEIIRTYKIALGDNPVGHKQQEGDEKTPEGTYILDWRNSKSAYHKSIHVSYPNEKDREHAKQLGISPGGDIMIHGMNKQTAWLGRWQNLRDWTNGCMAVSNDEMDEIWAMVKNGTQIEINP</sequence>
<dbReference type="GO" id="GO:0071555">
    <property type="term" value="P:cell wall organization"/>
    <property type="evidence" value="ECO:0007669"/>
    <property type="project" value="UniProtKB-UniRule"/>
</dbReference>
<organism evidence="9 10">
    <name type="scientific">Rhodocytophaga rosea</name>
    <dbReference type="NCBI Taxonomy" id="2704465"/>
    <lineage>
        <taxon>Bacteria</taxon>
        <taxon>Pseudomonadati</taxon>
        <taxon>Bacteroidota</taxon>
        <taxon>Cytophagia</taxon>
        <taxon>Cytophagales</taxon>
        <taxon>Rhodocytophagaceae</taxon>
        <taxon>Rhodocytophaga</taxon>
    </lineage>
</organism>
<dbReference type="GO" id="GO:0004180">
    <property type="term" value="F:carboxypeptidase activity"/>
    <property type="evidence" value="ECO:0007669"/>
    <property type="project" value="UniProtKB-ARBA"/>
</dbReference>
<dbReference type="Pfam" id="PF03734">
    <property type="entry name" value="YkuD"/>
    <property type="match status" value="1"/>
</dbReference>
<dbReference type="PROSITE" id="PS52029">
    <property type="entry name" value="LD_TPASE"/>
    <property type="match status" value="1"/>
</dbReference>
<evidence type="ECO:0000259" key="8">
    <source>
        <dbReference type="PROSITE" id="PS52029"/>
    </source>
</evidence>
<evidence type="ECO:0000256" key="4">
    <source>
        <dbReference type="ARBA" id="ARBA00022960"/>
    </source>
</evidence>
<keyword evidence="4 7" id="KW-0133">Cell shape</keyword>
<evidence type="ECO:0000256" key="3">
    <source>
        <dbReference type="ARBA" id="ARBA00022679"/>
    </source>
</evidence>